<proteinExistence type="predicted"/>
<evidence type="ECO:0000313" key="4">
    <source>
        <dbReference type="Proteomes" id="UP000590740"/>
    </source>
</evidence>
<protein>
    <submittedName>
        <fullName evidence="3">Uncharacterized protein</fullName>
    </submittedName>
</protein>
<reference evidence="3 4" key="1">
    <citation type="submission" date="2020-08" db="EMBL/GenBank/DDBJ databases">
        <title>Genomic Encyclopedia of Type Strains, Phase IV (KMG-IV): sequencing the most valuable type-strain genomes for metagenomic binning, comparative biology and taxonomic classification.</title>
        <authorList>
            <person name="Goeker M."/>
        </authorList>
    </citation>
    <scope>NUCLEOTIDE SEQUENCE [LARGE SCALE GENOMIC DNA]</scope>
    <source>
        <strain evidence="3 4">DSM 12252</strain>
    </source>
</reference>
<evidence type="ECO:0000256" key="2">
    <source>
        <dbReference type="SAM" id="SignalP"/>
    </source>
</evidence>
<gene>
    <name evidence="3" type="ORF">HNQ65_005060</name>
</gene>
<evidence type="ECO:0000256" key="1">
    <source>
        <dbReference type="SAM" id="Coils"/>
    </source>
</evidence>
<comment type="caution">
    <text evidence="3">The sequence shown here is derived from an EMBL/GenBank/DDBJ whole genome shotgun (WGS) entry which is preliminary data.</text>
</comment>
<feature type="chain" id="PRO_5030947061" evidence="2">
    <location>
        <begin position="23"/>
        <end position="165"/>
    </location>
</feature>
<name>A0A7W8DMH2_9BACT</name>
<organism evidence="3 4">
    <name type="scientific">Prosthecobacter vanneervenii</name>
    <dbReference type="NCBI Taxonomy" id="48466"/>
    <lineage>
        <taxon>Bacteria</taxon>
        <taxon>Pseudomonadati</taxon>
        <taxon>Verrucomicrobiota</taxon>
        <taxon>Verrucomicrobiia</taxon>
        <taxon>Verrucomicrobiales</taxon>
        <taxon>Verrucomicrobiaceae</taxon>
        <taxon>Prosthecobacter</taxon>
    </lineage>
</organism>
<keyword evidence="4" id="KW-1185">Reference proteome</keyword>
<dbReference type="RefSeq" id="WP_184344265.1">
    <property type="nucleotide sequence ID" value="NZ_JACHIG010000017.1"/>
</dbReference>
<sequence>MNADAVISAAWMPLVAAGSAGAGTMTAAKEVEDATSGVMEHWMSEEELRELMKEFEAHAEKLDRKLTEDEEVRNFQVFFGAMRDALGEVGTFSEDMTDDEADFISKSQADAARVMRVLTRVPVTREIAGAVLAACEALGSEHAVLFYGKEGRAVVFSNGDFCHEE</sequence>
<feature type="coiled-coil region" evidence="1">
    <location>
        <begin position="45"/>
        <end position="72"/>
    </location>
</feature>
<keyword evidence="2" id="KW-0732">Signal</keyword>
<accession>A0A7W8DMH2</accession>
<dbReference type="AlphaFoldDB" id="A0A7W8DMH2"/>
<dbReference type="EMBL" id="JACHIG010000017">
    <property type="protein sequence ID" value="MBB5035449.1"/>
    <property type="molecule type" value="Genomic_DNA"/>
</dbReference>
<dbReference type="Proteomes" id="UP000590740">
    <property type="component" value="Unassembled WGS sequence"/>
</dbReference>
<feature type="signal peptide" evidence="2">
    <location>
        <begin position="1"/>
        <end position="22"/>
    </location>
</feature>
<evidence type="ECO:0000313" key="3">
    <source>
        <dbReference type="EMBL" id="MBB5035449.1"/>
    </source>
</evidence>
<keyword evidence="1" id="KW-0175">Coiled coil</keyword>